<keyword evidence="2" id="KW-0560">Oxidoreductase</keyword>
<dbReference type="EMBL" id="JACHJQ010000001">
    <property type="protein sequence ID" value="MBB4904451.1"/>
    <property type="molecule type" value="Genomic_DNA"/>
</dbReference>
<dbReference type="PANTHER" id="PTHR43391">
    <property type="entry name" value="RETINOL DEHYDROGENASE-RELATED"/>
    <property type="match status" value="1"/>
</dbReference>
<comment type="similarity">
    <text evidence="1 3">Belongs to the short-chain dehydrogenases/reductases (SDR) family.</text>
</comment>
<dbReference type="Pfam" id="PF00106">
    <property type="entry name" value="adh_short"/>
    <property type="match status" value="1"/>
</dbReference>
<dbReference type="InterPro" id="IPR020904">
    <property type="entry name" value="Sc_DH/Rdtase_CS"/>
</dbReference>
<evidence type="ECO:0000256" key="3">
    <source>
        <dbReference type="RuleBase" id="RU000363"/>
    </source>
</evidence>
<dbReference type="PRINTS" id="PR00080">
    <property type="entry name" value="SDRFAMILY"/>
</dbReference>
<name>A0A7W7Q0B2_9PSEU</name>
<dbReference type="CDD" id="cd05233">
    <property type="entry name" value="SDR_c"/>
    <property type="match status" value="1"/>
</dbReference>
<evidence type="ECO:0000313" key="5">
    <source>
        <dbReference type="Proteomes" id="UP000520767"/>
    </source>
</evidence>
<dbReference type="InterPro" id="IPR036291">
    <property type="entry name" value="NAD(P)-bd_dom_sf"/>
</dbReference>
<reference evidence="4 5" key="1">
    <citation type="submission" date="2020-08" db="EMBL/GenBank/DDBJ databases">
        <title>Genomic Encyclopedia of Type Strains, Phase III (KMG-III): the genomes of soil and plant-associated and newly described type strains.</title>
        <authorList>
            <person name="Whitman W."/>
        </authorList>
    </citation>
    <scope>NUCLEOTIDE SEQUENCE [LARGE SCALE GENOMIC DNA]</scope>
    <source>
        <strain evidence="4 5">CECT 8960</strain>
    </source>
</reference>
<keyword evidence="5" id="KW-1185">Reference proteome</keyword>
<dbReference type="PANTHER" id="PTHR43391:SF26">
    <property type="entry name" value="BLL7251 PROTEIN"/>
    <property type="match status" value="1"/>
</dbReference>
<organism evidence="4 5">
    <name type="scientific">Actinophytocola algeriensis</name>
    <dbReference type="NCBI Taxonomy" id="1768010"/>
    <lineage>
        <taxon>Bacteria</taxon>
        <taxon>Bacillati</taxon>
        <taxon>Actinomycetota</taxon>
        <taxon>Actinomycetes</taxon>
        <taxon>Pseudonocardiales</taxon>
        <taxon>Pseudonocardiaceae</taxon>
    </lineage>
</organism>
<dbReference type="SUPFAM" id="SSF51735">
    <property type="entry name" value="NAD(P)-binding Rossmann-fold domains"/>
    <property type="match status" value="1"/>
</dbReference>
<sequence>MADRVLVTGGASGLGRAIAARFHAEGRRVLLSDVDGAAAALAAEEIGTSALPLDVTSGEDWAKARDWCEREWGGLDVLVNNAGVGAGGRFEKIGMADWDWIWEINVRGVVLGCRAFVPDFKARGAGHLVNVASLAGIMNLPAMSSYNVTKAAVISLSDTLRLELEPYGVHTTVVCPAFVRTNLGDRLRSPDPATARLVDKLMTSSTITAEDVADQVFDAVARKKFLLLTHPDGRRSAFLKRLGLTDGQVRKYWARLRSRVENTVEKGDR</sequence>
<evidence type="ECO:0000256" key="1">
    <source>
        <dbReference type="ARBA" id="ARBA00006484"/>
    </source>
</evidence>
<dbReference type="RefSeq" id="WP_184808704.1">
    <property type="nucleotide sequence ID" value="NZ_JACHJQ010000001.1"/>
</dbReference>
<gene>
    <name evidence="4" type="ORF">FHR82_000661</name>
</gene>
<dbReference type="FunFam" id="3.40.50.720:FF:000084">
    <property type="entry name" value="Short-chain dehydrogenase reductase"/>
    <property type="match status" value="1"/>
</dbReference>
<evidence type="ECO:0000256" key="2">
    <source>
        <dbReference type="ARBA" id="ARBA00023002"/>
    </source>
</evidence>
<accession>A0A7W7Q0B2</accession>
<comment type="caution">
    <text evidence="4">The sequence shown here is derived from an EMBL/GenBank/DDBJ whole genome shotgun (WGS) entry which is preliminary data.</text>
</comment>
<dbReference type="AlphaFoldDB" id="A0A7W7Q0B2"/>
<dbReference type="Proteomes" id="UP000520767">
    <property type="component" value="Unassembled WGS sequence"/>
</dbReference>
<dbReference type="GO" id="GO:0016491">
    <property type="term" value="F:oxidoreductase activity"/>
    <property type="evidence" value="ECO:0007669"/>
    <property type="project" value="UniProtKB-KW"/>
</dbReference>
<protein>
    <submittedName>
        <fullName evidence="4">NAD(P)-dependent dehydrogenase (Short-subunit alcohol dehydrogenase family)</fullName>
    </submittedName>
</protein>
<evidence type="ECO:0000313" key="4">
    <source>
        <dbReference type="EMBL" id="MBB4904451.1"/>
    </source>
</evidence>
<dbReference type="PROSITE" id="PS00061">
    <property type="entry name" value="ADH_SHORT"/>
    <property type="match status" value="1"/>
</dbReference>
<proteinExistence type="inferred from homology"/>
<dbReference type="InterPro" id="IPR002347">
    <property type="entry name" value="SDR_fam"/>
</dbReference>
<dbReference type="Gene3D" id="3.40.50.720">
    <property type="entry name" value="NAD(P)-binding Rossmann-like Domain"/>
    <property type="match status" value="1"/>
</dbReference>
<dbReference type="PRINTS" id="PR00081">
    <property type="entry name" value="GDHRDH"/>
</dbReference>